<dbReference type="PANTHER" id="PTHR43471">
    <property type="entry name" value="ABC TRANSPORTER PERMEASE"/>
    <property type="match status" value="1"/>
</dbReference>
<feature type="transmembrane region" description="Helical" evidence="1">
    <location>
        <begin position="241"/>
        <end position="261"/>
    </location>
</feature>
<keyword evidence="1" id="KW-0812">Transmembrane</keyword>
<accession>A0AA48HBS6</accession>
<name>A0AA48HBS6_9FLAO</name>
<keyword evidence="1" id="KW-0472">Membrane</keyword>
<dbReference type="EMBL" id="AP027268">
    <property type="protein sequence ID" value="BDW92350.1"/>
    <property type="molecule type" value="Genomic_DNA"/>
</dbReference>
<dbReference type="AlphaFoldDB" id="A0AA48HBS6"/>
<feature type="transmembrane region" description="Helical" evidence="1">
    <location>
        <begin position="212"/>
        <end position="234"/>
    </location>
</feature>
<sequence>MIVKTFTKESKELWRDGRVRVAFAIVTILLGIAVWISARQYQHINEQYQNAKSAERAIWDDQGEKNPHSAAHYGTYAFKPKYPLSLVDQGVDKYVGTSIFLTAHNRNEAQFSAAADQTGLARFGDLTPDFILLFIIPLLIILLAYNSFTKEREMGTLTLLKSQGITPWKWAIGKWSALFFPVLIATIVLFVIAGIVLSNLKDFGVFRWQSLFILSLVYIGYYIIFLNIVLFISLKAKKSGIALVLSLSVWILACLAVPKAASNIAESKHPYPTRQEFAANVLKDKQNGLDGHNPWSKESKMLEQQVLAEHGVDSLHKLPFNFDAYRMQKGEEHEAEIYAKHYKYLKEQYSKQSSLYQSLAIISPYLPTRFLSMAIARTDYSAHWDFSDAAEDYRIATQKFLNDNFAQNSSYGEWDYRANANFWGKLPEFSYNPQELNAILTTNASSLWILGAWILLSFGAFLITTKSI</sequence>
<feature type="transmembrane region" description="Helical" evidence="1">
    <location>
        <begin position="21"/>
        <end position="38"/>
    </location>
</feature>
<protein>
    <recommendedName>
        <fullName evidence="4">DUF3526 domain-containing protein</fullName>
    </recommendedName>
</protein>
<evidence type="ECO:0008006" key="4">
    <source>
        <dbReference type="Google" id="ProtNLM"/>
    </source>
</evidence>
<keyword evidence="1" id="KW-1133">Transmembrane helix</keyword>
<feature type="transmembrane region" description="Helical" evidence="1">
    <location>
        <begin position="178"/>
        <end position="200"/>
    </location>
</feature>
<keyword evidence="3" id="KW-1185">Reference proteome</keyword>
<organism evidence="2 3">
    <name type="scientific">Flagellimonas marinaquae</name>
    <dbReference type="NCBI Taxonomy" id="254955"/>
    <lineage>
        <taxon>Bacteria</taxon>
        <taxon>Pseudomonadati</taxon>
        <taxon>Bacteroidota</taxon>
        <taxon>Flavobacteriia</taxon>
        <taxon>Flavobacteriales</taxon>
        <taxon>Flavobacteriaceae</taxon>
        <taxon>Flagellimonas</taxon>
    </lineage>
</organism>
<feature type="transmembrane region" description="Helical" evidence="1">
    <location>
        <begin position="447"/>
        <end position="465"/>
    </location>
</feature>
<proteinExistence type="predicted"/>
<evidence type="ECO:0000313" key="2">
    <source>
        <dbReference type="EMBL" id="BDW92350.1"/>
    </source>
</evidence>
<feature type="transmembrane region" description="Helical" evidence="1">
    <location>
        <begin position="130"/>
        <end position="148"/>
    </location>
</feature>
<dbReference type="RefSeq" id="WP_338197440.1">
    <property type="nucleotide sequence ID" value="NZ_AP027268.1"/>
</dbReference>
<dbReference type="PANTHER" id="PTHR43471:SF1">
    <property type="entry name" value="ABC TRANSPORTER PERMEASE PROTEIN NOSY-RELATED"/>
    <property type="match status" value="1"/>
</dbReference>
<evidence type="ECO:0000313" key="3">
    <source>
        <dbReference type="Proteomes" id="UP001330184"/>
    </source>
</evidence>
<gene>
    <name evidence="2" type="ORF">MACH07_11820</name>
</gene>
<evidence type="ECO:0000256" key="1">
    <source>
        <dbReference type="SAM" id="Phobius"/>
    </source>
</evidence>
<reference evidence="2 3" key="1">
    <citation type="submission" date="2023-01" db="EMBL/GenBank/DDBJ databases">
        <title>Complete genome sequence of Muricauda aquimarina strain IFOP_LL357.</title>
        <authorList>
            <person name="Gajardo G."/>
            <person name="Ueki S."/>
            <person name="Maruyama F."/>
        </authorList>
    </citation>
    <scope>NUCLEOTIDE SEQUENCE [LARGE SCALE GENOMIC DNA]</scope>
    <source>
        <strain evidence="2 3">IFOP_LL357</strain>
    </source>
</reference>
<dbReference type="InterPro" id="IPR021913">
    <property type="entry name" value="DUF3526"/>
</dbReference>
<dbReference type="Pfam" id="PF12040">
    <property type="entry name" value="DUF3526"/>
    <property type="match status" value="1"/>
</dbReference>
<dbReference type="Proteomes" id="UP001330184">
    <property type="component" value="Chromosome"/>
</dbReference>